<keyword evidence="2" id="KW-0053">Apoptosis</keyword>
<organism evidence="6 7">
    <name type="scientific">Scleroderma citrinum Foug A</name>
    <dbReference type="NCBI Taxonomy" id="1036808"/>
    <lineage>
        <taxon>Eukaryota</taxon>
        <taxon>Fungi</taxon>
        <taxon>Dikarya</taxon>
        <taxon>Basidiomycota</taxon>
        <taxon>Agaricomycotina</taxon>
        <taxon>Agaricomycetes</taxon>
        <taxon>Agaricomycetidae</taxon>
        <taxon>Boletales</taxon>
        <taxon>Sclerodermatineae</taxon>
        <taxon>Sclerodermataceae</taxon>
        <taxon>Scleroderma</taxon>
    </lineage>
</organism>
<dbReference type="SUPFAM" id="SSF52129">
    <property type="entry name" value="Caspase-like"/>
    <property type="match status" value="1"/>
</dbReference>
<evidence type="ECO:0000259" key="5">
    <source>
        <dbReference type="Pfam" id="PF00656"/>
    </source>
</evidence>
<dbReference type="PANTHER" id="PTHR48104:SF30">
    <property type="entry name" value="METACASPASE-1"/>
    <property type="match status" value="1"/>
</dbReference>
<reference evidence="7" key="2">
    <citation type="submission" date="2015-01" db="EMBL/GenBank/DDBJ databases">
        <title>Evolutionary Origins and Diversification of the Mycorrhizal Mutualists.</title>
        <authorList>
            <consortium name="DOE Joint Genome Institute"/>
            <consortium name="Mycorrhizal Genomics Consortium"/>
            <person name="Kohler A."/>
            <person name="Kuo A."/>
            <person name="Nagy L.G."/>
            <person name="Floudas D."/>
            <person name="Copeland A."/>
            <person name="Barry K.W."/>
            <person name="Cichocki N."/>
            <person name="Veneault-Fourrey C."/>
            <person name="LaButti K."/>
            <person name="Lindquist E.A."/>
            <person name="Lipzen A."/>
            <person name="Lundell T."/>
            <person name="Morin E."/>
            <person name="Murat C."/>
            <person name="Riley R."/>
            <person name="Ohm R."/>
            <person name="Sun H."/>
            <person name="Tunlid A."/>
            <person name="Henrissat B."/>
            <person name="Grigoriev I.V."/>
            <person name="Hibbett D.S."/>
            <person name="Martin F."/>
        </authorList>
    </citation>
    <scope>NUCLEOTIDE SEQUENCE [LARGE SCALE GENOMIC DNA]</scope>
    <source>
        <strain evidence="7">Foug A</strain>
    </source>
</reference>
<protein>
    <recommendedName>
        <fullName evidence="5">Peptidase C14 caspase domain-containing protein</fullName>
    </recommendedName>
</protein>
<dbReference type="Proteomes" id="UP000053989">
    <property type="component" value="Unassembled WGS sequence"/>
</dbReference>
<feature type="region of interest" description="Disordered" evidence="4">
    <location>
        <begin position="1"/>
        <end position="37"/>
    </location>
</feature>
<dbReference type="InterPro" id="IPR050452">
    <property type="entry name" value="Metacaspase"/>
</dbReference>
<dbReference type="GO" id="GO:0005737">
    <property type="term" value="C:cytoplasm"/>
    <property type="evidence" value="ECO:0007669"/>
    <property type="project" value="TreeGrafter"/>
</dbReference>
<dbReference type="InterPro" id="IPR011600">
    <property type="entry name" value="Pept_C14_caspase"/>
</dbReference>
<name>A0A0C2YMA6_9AGAM</name>
<reference evidence="6 7" key="1">
    <citation type="submission" date="2014-04" db="EMBL/GenBank/DDBJ databases">
        <authorList>
            <consortium name="DOE Joint Genome Institute"/>
            <person name="Kuo A."/>
            <person name="Kohler A."/>
            <person name="Nagy L.G."/>
            <person name="Floudas D."/>
            <person name="Copeland A."/>
            <person name="Barry K.W."/>
            <person name="Cichocki N."/>
            <person name="Veneault-Fourrey C."/>
            <person name="LaButti K."/>
            <person name="Lindquist E.A."/>
            <person name="Lipzen A."/>
            <person name="Lundell T."/>
            <person name="Morin E."/>
            <person name="Murat C."/>
            <person name="Sun H."/>
            <person name="Tunlid A."/>
            <person name="Henrissat B."/>
            <person name="Grigoriev I.V."/>
            <person name="Hibbett D.S."/>
            <person name="Martin F."/>
            <person name="Nordberg H.P."/>
            <person name="Cantor M.N."/>
            <person name="Hua S.X."/>
        </authorList>
    </citation>
    <scope>NUCLEOTIDE SEQUENCE [LARGE SCALE GENOMIC DNA]</scope>
    <source>
        <strain evidence="6 7">Foug A</strain>
    </source>
</reference>
<evidence type="ECO:0000256" key="1">
    <source>
        <dbReference type="ARBA" id="ARBA00009005"/>
    </source>
</evidence>
<keyword evidence="3" id="KW-0645">Protease</keyword>
<evidence type="ECO:0000256" key="2">
    <source>
        <dbReference type="ARBA" id="ARBA00022703"/>
    </source>
</evidence>
<feature type="region of interest" description="Disordered" evidence="4">
    <location>
        <begin position="95"/>
        <end position="118"/>
    </location>
</feature>
<dbReference type="GO" id="GO:0004197">
    <property type="term" value="F:cysteine-type endopeptidase activity"/>
    <property type="evidence" value="ECO:0007669"/>
    <property type="project" value="InterPro"/>
</dbReference>
<dbReference type="EMBL" id="KN822311">
    <property type="protein sequence ID" value="KIM50903.1"/>
    <property type="molecule type" value="Genomic_DNA"/>
</dbReference>
<sequence>MMWDPKGSQSYLDGSRSPIPRFPIPHPGTPPDMSHSRSQYPTPFMPLGLSEVPPVRVHGFNPYPTYNTFPRTPPPHFEGSRLRMPSPMPPYTVQFPTSSRSPHHGHESSHGHSHNRIRTKSCETRHVHYADENPHPHGASRTVHASSTVQRDRAAGSQQYRAIAVPVQTRQPNDSHRRRVNSTGSALPRFVTPNPVAQHQRSGRFEYSKCTGRKKALCIGINYFGQKRELQGCINDITNVKRFLTTQWGYREEDIFMLRDDTRDLRRMPTRKNMIKAMRWLVKDARPHDSLFFHYSGHGGQIPDKDGDEIDGLDEVIYPVDYKKAGVIVDDEMNTIMVKPLPSGCRLTAIFDSCHSGTALDLPYMYQANGRLKRKQVTDMAMGLKASPADVISFSACMDEQTSVDTVEKGVSVGAMSYAFVTSLTQKPAQSYQQLLKSVREVLQQYVQVAQLSSSHYIDTNLQFIL</sequence>
<gene>
    <name evidence="6" type="ORF">SCLCIDRAFT_1225023</name>
</gene>
<accession>A0A0C2YMA6</accession>
<dbReference type="GO" id="GO:0006915">
    <property type="term" value="P:apoptotic process"/>
    <property type="evidence" value="ECO:0007669"/>
    <property type="project" value="UniProtKB-KW"/>
</dbReference>
<evidence type="ECO:0000256" key="3">
    <source>
        <dbReference type="ARBA" id="ARBA00022807"/>
    </source>
</evidence>
<comment type="similarity">
    <text evidence="1">Belongs to the peptidase C14B family.</text>
</comment>
<dbReference type="Pfam" id="PF00656">
    <property type="entry name" value="Peptidase_C14"/>
    <property type="match status" value="1"/>
</dbReference>
<evidence type="ECO:0000256" key="4">
    <source>
        <dbReference type="SAM" id="MobiDB-lite"/>
    </source>
</evidence>
<keyword evidence="3" id="KW-0378">Hydrolase</keyword>
<feature type="region of interest" description="Disordered" evidence="4">
    <location>
        <begin position="131"/>
        <end position="200"/>
    </location>
</feature>
<feature type="domain" description="Peptidase C14 caspase" evidence="5">
    <location>
        <begin position="213"/>
        <end position="456"/>
    </location>
</feature>
<keyword evidence="3" id="KW-0788">Thiol protease</keyword>
<dbReference type="InParanoid" id="A0A0C2YMA6"/>
<evidence type="ECO:0000313" key="7">
    <source>
        <dbReference type="Proteomes" id="UP000053989"/>
    </source>
</evidence>
<dbReference type="HOGENOM" id="CLU_029389_1_1_1"/>
<feature type="compositionally biased region" description="Pro residues" evidence="4">
    <location>
        <begin position="20"/>
        <end position="30"/>
    </location>
</feature>
<keyword evidence="7" id="KW-1185">Reference proteome</keyword>
<evidence type="ECO:0000313" key="6">
    <source>
        <dbReference type="EMBL" id="KIM50903.1"/>
    </source>
</evidence>
<dbReference type="AlphaFoldDB" id="A0A0C2YMA6"/>
<dbReference type="GO" id="GO:0006508">
    <property type="term" value="P:proteolysis"/>
    <property type="evidence" value="ECO:0007669"/>
    <property type="project" value="InterPro"/>
</dbReference>
<dbReference type="OrthoDB" id="3223806at2759"/>
<dbReference type="InterPro" id="IPR029030">
    <property type="entry name" value="Caspase-like_dom_sf"/>
</dbReference>
<proteinExistence type="inferred from homology"/>
<dbReference type="Gene3D" id="3.40.50.12660">
    <property type="match status" value="1"/>
</dbReference>
<dbReference type="PANTHER" id="PTHR48104">
    <property type="entry name" value="METACASPASE-4"/>
    <property type="match status" value="1"/>
</dbReference>